<dbReference type="InterPro" id="IPR050121">
    <property type="entry name" value="Cytochrome_P450_monoxygenase"/>
</dbReference>
<evidence type="ECO:0000313" key="8">
    <source>
        <dbReference type="EMBL" id="RVX71034.1"/>
    </source>
</evidence>
<dbReference type="InterPro" id="IPR001128">
    <property type="entry name" value="Cyt_P450"/>
</dbReference>
<protein>
    <recommendedName>
        <fullName evidence="10">Cytochrome P450</fullName>
    </recommendedName>
</protein>
<reference evidence="8 9" key="1">
    <citation type="submission" date="2017-03" db="EMBL/GenBank/DDBJ databases">
        <title>Genomes of endolithic fungi from Antarctica.</title>
        <authorList>
            <person name="Coleine C."/>
            <person name="Masonjones S."/>
            <person name="Stajich J.E."/>
        </authorList>
    </citation>
    <scope>NUCLEOTIDE SEQUENCE [LARGE SCALE GENOMIC DNA]</scope>
    <source>
        <strain evidence="8 9">CCFEE 6314</strain>
    </source>
</reference>
<evidence type="ECO:0000256" key="2">
    <source>
        <dbReference type="ARBA" id="ARBA00010617"/>
    </source>
</evidence>
<dbReference type="InterPro" id="IPR017972">
    <property type="entry name" value="Cyt_P450_CS"/>
</dbReference>
<gene>
    <name evidence="8" type="ORF">B0A52_03399</name>
</gene>
<organism evidence="8 9">
    <name type="scientific">Exophiala mesophila</name>
    <name type="common">Black yeast-like fungus</name>
    <dbReference type="NCBI Taxonomy" id="212818"/>
    <lineage>
        <taxon>Eukaryota</taxon>
        <taxon>Fungi</taxon>
        <taxon>Dikarya</taxon>
        <taxon>Ascomycota</taxon>
        <taxon>Pezizomycotina</taxon>
        <taxon>Eurotiomycetes</taxon>
        <taxon>Chaetothyriomycetidae</taxon>
        <taxon>Chaetothyriales</taxon>
        <taxon>Herpotrichiellaceae</taxon>
        <taxon>Exophiala</taxon>
    </lineage>
</organism>
<keyword evidence="4" id="KW-0560">Oxidoreductase</keyword>
<evidence type="ECO:0000256" key="7">
    <source>
        <dbReference type="SAM" id="MobiDB-lite"/>
    </source>
</evidence>
<dbReference type="EMBL" id="NAJM01000019">
    <property type="protein sequence ID" value="RVX71034.1"/>
    <property type="molecule type" value="Genomic_DNA"/>
</dbReference>
<evidence type="ECO:0000256" key="6">
    <source>
        <dbReference type="PIRSR" id="PIRSR602401-1"/>
    </source>
</evidence>
<dbReference type="Pfam" id="PF00067">
    <property type="entry name" value="p450"/>
    <property type="match status" value="1"/>
</dbReference>
<dbReference type="Proteomes" id="UP000288859">
    <property type="component" value="Unassembled WGS sequence"/>
</dbReference>
<dbReference type="VEuPathDB" id="FungiDB:PV10_00156"/>
<dbReference type="GO" id="GO:0005506">
    <property type="term" value="F:iron ion binding"/>
    <property type="evidence" value="ECO:0007669"/>
    <property type="project" value="InterPro"/>
</dbReference>
<accession>A0A438N5U4</accession>
<comment type="caution">
    <text evidence="8">The sequence shown here is derived from an EMBL/GenBank/DDBJ whole genome shotgun (WGS) entry which is preliminary data.</text>
</comment>
<dbReference type="PANTHER" id="PTHR24305:SF166">
    <property type="entry name" value="CYTOCHROME P450 12A4, MITOCHONDRIAL-RELATED"/>
    <property type="match status" value="1"/>
</dbReference>
<dbReference type="AlphaFoldDB" id="A0A438N5U4"/>
<dbReference type="CDD" id="cd11070">
    <property type="entry name" value="CYP56-like"/>
    <property type="match status" value="1"/>
</dbReference>
<feature type="region of interest" description="Disordered" evidence="7">
    <location>
        <begin position="35"/>
        <end position="230"/>
    </location>
</feature>
<evidence type="ECO:0000256" key="3">
    <source>
        <dbReference type="ARBA" id="ARBA00022723"/>
    </source>
</evidence>
<evidence type="ECO:0000256" key="5">
    <source>
        <dbReference type="ARBA" id="ARBA00023004"/>
    </source>
</evidence>
<proteinExistence type="inferred from homology"/>
<keyword evidence="5 6" id="KW-0408">Iron</keyword>
<feature type="compositionally biased region" description="Basic and acidic residues" evidence="7">
    <location>
        <begin position="151"/>
        <end position="164"/>
    </location>
</feature>
<dbReference type="PROSITE" id="PS00086">
    <property type="entry name" value="CYTOCHROME_P450"/>
    <property type="match status" value="1"/>
</dbReference>
<comment type="cofactor">
    <cofactor evidence="1 6">
        <name>heme</name>
        <dbReference type="ChEBI" id="CHEBI:30413"/>
    </cofactor>
</comment>
<dbReference type="VEuPathDB" id="FungiDB:PV10_06021"/>
<dbReference type="Gene3D" id="1.10.630.10">
    <property type="entry name" value="Cytochrome P450"/>
    <property type="match status" value="1"/>
</dbReference>
<feature type="compositionally biased region" description="Basic and acidic residues" evidence="7">
    <location>
        <begin position="111"/>
        <end position="141"/>
    </location>
</feature>
<name>A0A438N5U4_EXOME</name>
<evidence type="ECO:0008006" key="10">
    <source>
        <dbReference type="Google" id="ProtNLM"/>
    </source>
</evidence>
<dbReference type="InterPro" id="IPR036396">
    <property type="entry name" value="Cyt_P450_sf"/>
</dbReference>
<sequence length="850" mass="96937">MATNFPPRLEQSAACKACGENNFKRSRSINTIDLQTYISTKDMEGPPSKRSRRAEPLSNDQPSPLPPSSGKAARKEKKDTGRGSRPDEARRKRSRSRELYDARERKRQRSRSRERDASLRDRDGDHQKQRDNGRDGRDRETNGPSKRNRSRSQERPRMQKDERPRRRSRSRSPVRNGHGTPARARSPPKRPDHDRPRPRDKTKAVEDNFRTKTKSDAEKSMTNGDAMHLDTGDDDEYLKRMMGFTAFKSTHNTKVPVLPEFGRPLAENKRVWEVECYINLEMGPLFWAPLSIIIVYNLYRAYNLFCNYLIARKLGVPIIIIPVGWQDDWWLLSCESFRWITRLPSFLSYWYTFSHVAWAQEERWKPHRKYGDVFVICSPVANELMVNDPEATVEISAQWKAWLKAEPVYSVFNVYGPCVMSVNGEEWQRHRRITNPAFRESNNQLVWTESLKQARQMLEARVNQHGSKATIDEFRKDSVLIALHVLSAAGFGHNHDFSGGLRQVPEGHKQSFSDALMYLLGNIFGLAIFANIKGPKWLMPAKITQLHETKEDFRLYLKESVAYNRATTQGGGGGQSADLVSALVEANEAAKREQKNTSAYGGKPMHLTDDELFGDIFLFDLAGFETTAGALNYTFPFLARCPEVQEWVSEEIDAVVKASSGDDLDYAAAFPQLVRCLALMYETVRLWGPVPSTARWAAGSGQILRVKDKEIFVPPQLFTSINVYGVHSDPRWWGPDSHEWKPQRWISVDPKTGHESINPTPAGFHFLGWNHGPRVCPGKKFSQVEFVAVIATVLRDFHVTPMQIQGKHTTQEQARDALLDVVNDSENSITPRMKRPGDAGIIFVKRSGKI</sequence>
<dbReference type="GO" id="GO:0020037">
    <property type="term" value="F:heme binding"/>
    <property type="evidence" value="ECO:0007669"/>
    <property type="project" value="InterPro"/>
</dbReference>
<keyword evidence="3 6" id="KW-0479">Metal-binding</keyword>
<dbReference type="InterPro" id="IPR002401">
    <property type="entry name" value="Cyt_P450_E_grp-I"/>
</dbReference>
<dbReference type="PRINTS" id="PR00385">
    <property type="entry name" value="P450"/>
</dbReference>
<feature type="compositionally biased region" description="Basic and acidic residues" evidence="7">
    <location>
        <begin position="189"/>
        <end position="219"/>
    </location>
</feature>
<dbReference type="PRINTS" id="PR00463">
    <property type="entry name" value="EP450I"/>
</dbReference>
<dbReference type="OrthoDB" id="1470350at2759"/>
<evidence type="ECO:0000313" key="9">
    <source>
        <dbReference type="Proteomes" id="UP000288859"/>
    </source>
</evidence>
<dbReference type="PANTHER" id="PTHR24305">
    <property type="entry name" value="CYTOCHROME P450"/>
    <property type="match status" value="1"/>
</dbReference>
<dbReference type="GO" id="GO:0016705">
    <property type="term" value="F:oxidoreductase activity, acting on paired donors, with incorporation or reduction of molecular oxygen"/>
    <property type="evidence" value="ECO:0007669"/>
    <property type="project" value="InterPro"/>
</dbReference>
<keyword evidence="6" id="KW-0349">Heme</keyword>
<dbReference type="GO" id="GO:0004497">
    <property type="term" value="F:monooxygenase activity"/>
    <property type="evidence" value="ECO:0007669"/>
    <property type="project" value="InterPro"/>
</dbReference>
<feature type="compositionally biased region" description="Basic and acidic residues" evidence="7">
    <location>
        <begin position="76"/>
        <end position="104"/>
    </location>
</feature>
<feature type="binding site" description="axial binding residue" evidence="6">
    <location>
        <position position="776"/>
    </location>
    <ligand>
        <name>heme</name>
        <dbReference type="ChEBI" id="CHEBI:30413"/>
    </ligand>
    <ligandPart>
        <name>Fe</name>
        <dbReference type="ChEBI" id="CHEBI:18248"/>
    </ligandPart>
</feature>
<dbReference type="SUPFAM" id="SSF48264">
    <property type="entry name" value="Cytochrome P450"/>
    <property type="match status" value="1"/>
</dbReference>
<evidence type="ECO:0000256" key="1">
    <source>
        <dbReference type="ARBA" id="ARBA00001971"/>
    </source>
</evidence>
<comment type="similarity">
    <text evidence="2">Belongs to the cytochrome P450 family.</text>
</comment>
<evidence type="ECO:0000256" key="4">
    <source>
        <dbReference type="ARBA" id="ARBA00023002"/>
    </source>
</evidence>